<accession>A0A0V7ZL80</accession>
<organism evidence="7 8">
    <name type="scientific">Mastigocoleus testarum BC008</name>
    <dbReference type="NCBI Taxonomy" id="371196"/>
    <lineage>
        <taxon>Bacteria</taxon>
        <taxon>Bacillati</taxon>
        <taxon>Cyanobacteriota</taxon>
        <taxon>Cyanophyceae</taxon>
        <taxon>Nostocales</taxon>
        <taxon>Hapalosiphonaceae</taxon>
        <taxon>Mastigocoleus</taxon>
    </lineage>
</organism>
<gene>
    <name evidence="7" type="ORF">BC008_20850</name>
</gene>
<sequence>MSGKIITEGDKALKANIARQLFNVDGTGIKIGIISTSFNSQKTLSDDVITGDLPGAENPDERTTPIQILQDIGQDSPFADDEGRALAQIVHDMAPGAELYFHTFIGGEGKNSIDTNDSSYANAVNALVAADVDIIVDDAQFATTIYQDGKAAQTIDKAVSEGIVYVSAAGNNANISYESKFRPSTTFSIGDTTFEAHDFDPGNNVDLFQDIRVSKKGSTIQPLLTWDEPIDNTNSGYEMFLLSSPELPNENNILSVSTIPSKEALDDPLRQLLTYSAQPDEELYLLIAKQADSTSSSNQIKWISTANGSDRNTDYEYIDENTINSTVFGPANARGVIAVGASDIENPLEPRKYSSTGGAPILFDSEGQKLSQPIFREKPQVFATDGVVTNFDTETSFNPFRGTSAAAPHVAGIIALMLERAGGAENLSPEVVRSVLQETGLQLSSTQTNAPLVQADQAVINSFSSKYTGSESSDLLIGTSEAENFYGQKGNDTLLGYGGNDYLVGEEGNDILLGLSGNDVLVGGEGYNLLIGGEEKDTFVLDNNGTALISDFEIDNDTLAISGIADKSDITFSTSDDNFTFVNSGDNTLALLFDVKASDNLNISYI</sequence>
<evidence type="ECO:0000256" key="2">
    <source>
        <dbReference type="ARBA" id="ARBA00022670"/>
    </source>
</evidence>
<reference evidence="7 8" key="1">
    <citation type="journal article" date="2015" name="Genome Announc.">
        <title>Draft Genome of the Euendolithic (true boring) Cyanobacterium Mastigocoleus testarum strain BC008.</title>
        <authorList>
            <person name="Guida B.S."/>
            <person name="Garcia-Pichel F."/>
        </authorList>
    </citation>
    <scope>NUCLEOTIDE SEQUENCE [LARGE SCALE GENOMIC DNA]</scope>
    <source>
        <strain evidence="7 8">BC008</strain>
    </source>
</reference>
<comment type="similarity">
    <text evidence="1 5">Belongs to the peptidase S8 family.</text>
</comment>
<dbReference type="Gene3D" id="3.40.50.200">
    <property type="entry name" value="Peptidase S8/S53 domain"/>
    <property type="match status" value="2"/>
</dbReference>
<dbReference type="PANTHER" id="PTHR43806">
    <property type="entry name" value="PEPTIDASE S8"/>
    <property type="match status" value="1"/>
</dbReference>
<evidence type="ECO:0000256" key="3">
    <source>
        <dbReference type="ARBA" id="ARBA00022801"/>
    </source>
</evidence>
<dbReference type="Pfam" id="PF00353">
    <property type="entry name" value="HemolysinCabind"/>
    <property type="match status" value="2"/>
</dbReference>
<dbReference type="InterPro" id="IPR015500">
    <property type="entry name" value="Peptidase_S8_subtilisin-rel"/>
</dbReference>
<dbReference type="InterPro" id="IPR001343">
    <property type="entry name" value="Hemolysn_Ca-bd"/>
</dbReference>
<dbReference type="InterPro" id="IPR000209">
    <property type="entry name" value="Peptidase_S8/S53_dom"/>
</dbReference>
<evidence type="ECO:0000259" key="6">
    <source>
        <dbReference type="Pfam" id="PF00082"/>
    </source>
</evidence>
<dbReference type="SUPFAM" id="SSF51120">
    <property type="entry name" value="beta-Roll"/>
    <property type="match status" value="1"/>
</dbReference>
<keyword evidence="4" id="KW-0720">Serine protease</keyword>
<dbReference type="GO" id="GO:0004252">
    <property type="term" value="F:serine-type endopeptidase activity"/>
    <property type="evidence" value="ECO:0007669"/>
    <property type="project" value="InterPro"/>
</dbReference>
<feature type="domain" description="Peptidase S8/S53" evidence="6">
    <location>
        <begin position="299"/>
        <end position="446"/>
    </location>
</feature>
<dbReference type="PANTHER" id="PTHR43806:SF11">
    <property type="entry name" value="CEREVISIN-RELATED"/>
    <property type="match status" value="1"/>
</dbReference>
<dbReference type="GO" id="GO:0006508">
    <property type="term" value="P:proteolysis"/>
    <property type="evidence" value="ECO:0007669"/>
    <property type="project" value="UniProtKB-KW"/>
</dbReference>
<dbReference type="PRINTS" id="PR00313">
    <property type="entry name" value="CABNDNGRPT"/>
</dbReference>
<evidence type="ECO:0000313" key="7">
    <source>
        <dbReference type="EMBL" id="KST65243.1"/>
    </source>
</evidence>
<keyword evidence="8" id="KW-1185">Reference proteome</keyword>
<keyword evidence="3" id="KW-0378">Hydrolase</keyword>
<dbReference type="PROSITE" id="PS51892">
    <property type="entry name" value="SUBTILASE"/>
    <property type="match status" value="1"/>
</dbReference>
<comment type="caution">
    <text evidence="7">The sequence shown here is derived from an EMBL/GenBank/DDBJ whole genome shotgun (WGS) entry which is preliminary data.</text>
</comment>
<dbReference type="Pfam" id="PF00082">
    <property type="entry name" value="Peptidase_S8"/>
    <property type="match status" value="1"/>
</dbReference>
<name>A0A0V7ZL80_9CYAN</name>
<dbReference type="InterPro" id="IPR034075">
    <property type="entry name" value="Glr3161-like_dom"/>
</dbReference>
<dbReference type="PROSITE" id="PS00138">
    <property type="entry name" value="SUBTILASE_SER"/>
    <property type="match status" value="1"/>
</dbReference>
<dbReference type="Gene3D" id="2.150.10.10">
    <property type="entry name" value="Serralysin-like metalloprotease, C-terminal"/>
    <property type="match status" value="2"/>
</dbReference>
<dbReference type="InterPro" id="IPR011049">
    <property type="entry name" value="Serralysin-like_metalloprot_C"/>
</dbReference>
<dbReference type="EMBL" id="LMTZ01000110">
    <property type="protein sequence ID" value="KST65243.1"/>
    <property type="molecule type" value="Genomic_DNA"/>
</dbReference>
<dbReference type="RefSeq" id="WP_027844861.1">
    <property type="nucleotide sequence ID" value="NZ_LMTZ01000110.1"/>
</dbReference>
<evidence type="ECO:0000256" key="1">
    <source>
        <dbReference type="ARBA" id="ARBA00011073"/>
    </source>
</evidence>
<dbReference type="InterPro" id="IPR023828">
    <property type="entry name" value="Peptidase_S8_Ser-AS"/>
</dbReference>
<evidence type="ECO:0000256" key="4">
    <source>
        <dbReference type="ARBA" id="ARBA00022825"/>
    </source>
</evidence>
<dbReference type="OrthoDB" id="9813435at2"/>
<dbReference type="AlphaFoldDB" id="A0A0V7ZL80"/>
<comment type="caution">
    <text evidence="5">Lacks conserved residue(s) required for the propagation of feature annotation.</text>
</comment>
<dbReference type="InterPro" id="IPR036852">
    <property type="entry name" value="Peptidase_S8/S53_dom_sf"/>
</dbReference>
<protein>
    <recommendedName>
        <fullName evidence="6">Peptidase S8/S53 domain-containing protein</fullName>
    </recommendedName>
</protein>
<proteinExistence type="inferred from homology"/>
<dbReference type="SUPFAM" id="SSF52743">
    <property type="entry name" value="Subtilisin-like"/>
    <property type="match status" value="1"/>
</dbReference>
<dbReference type="CDD" id="cd05562">
    <property type="entry name" value="Peptidases_S53_like"/>
    <property type="match status" value="1"/>
</dbReference>
<dbReference type="Proteomes" id="UP000053372">
    <property type="component" value="Unassembled WGS sequence"/>
</dbReference>
<keyword evidence="2" id="KW-0645">Protease</keyword>
<evidence type="ECO:0000313" key="8">
    <source>
        <dbReference type="Proteomes" id="UP000053372"/>
    </source>
</evidence>
<evidence type="ECO:0000256" key="5">
    <source>
        <dbReference type="PROSITE-ProRule" id="PRU01240"/>
    </source>
</evidence>
<dbReference type="GO" id="GO:0005509">
    <property type="term" value="F:calcium ion binding"/>
    <property type="evidence" value="ECO:0007669"/>
    <property type="project" value="InterPro"/>
</dbReference>
<dbReference type="InterPro" id="IPR050131">
    <property type="entry name" value="Peptidase_S8_subtilisin-like"/>
</dbReference>
<dbReference type="PRINTS" id="PR00723">
    <property type="entry name" value="SUBTILISIN"/>
</dbReference>